<proteinExistence type="predicted"/>
<evidence type="ECO:0008006" key="4">
    <source>
        <dbReference type="Google" id="ProtNLM"/>
    </source>
</evidence>
<feature type="signal peptide" evidence="1">
    <location>
        <begin position="1"/>
        <end position="24"/>
    </location>
</feature>
<dbReference type="Proteomes" id="UP001221757">
    <property type="component" value="Unassembled WGS sequence"/>
</dbReference>
<feature type="non-terminal residue" evidence="2">
    <location>
        <position position="80"/>
    </location>
</feature>
<dbReference type="SUPFAM" id="SSF81383">
    <property type="entry name" value="F-box domain"/>
    <property type="match status" value="1"/>
</dbReference>
<accession>A0AAD7G7J8</accession>
<name>A0AAD7G7J8_MYCRO</name>
<dbReference type="InterPro" id="IPR036047">
    <property type="entry name" value="F-box-like_dom_sf"/>
</dbReference>
<evidence type="ECO:0000313" key="2">
    <source>
        <dbReference type="EMBL" id="KAJ7664698.1"/>
    </source>
</evidence>
<organism evidence="2 3">
    <name type="scientific">Mycena rosella</name>
    <name type="common">Pink bonnet</name>
    <name type="synonym">Agaricus rosellus</name>
    <dbReference type="NCBI Taxonomy" id="1033263"/>
    <lineage>
        <taxon>Eukaryota</taxon>
        <taxon>Fungi</taxon>
        <taxon>Dikarya</taxon>
        <taxon>Basidiomycota</taxon>
        <taxon>Agaricomycotina</taxon>
        <taxon>Agaricomycetes</taxon>
        <taxon>Agaricomycetidae</taxon>
        <taxon>Agaricales</taxon>
        <taxon>Marasmiineae</taxon>
        <taxon>Mycenaceae</taxon>
        <taxon>Mycena</taxon>
    </lineage>
</organism>
<dbReference type="AlphaFoldDB" id="A0AAD7G7J8"/>
<comment type="caution">
    <text evidence="2">The sequence shown here is derived from an EMBL/GenBank/DDBJ whole genome shotgun (WGS) entry which is preliminary data.</text>
</comment>
<feature type="chain" id="PRO_5042240921" description="F-box domain-containing protein" evidence="1">
    <location>
        <begin position="25"/>
        <end position="80"/>
    </location>
</feature>
<reference evidence="2" key="1">
    <citation type="submission" date="2023-03" db="EMBL/GenBank/DDBJ databases">
        <title>Massive genome expansion in bonnet fungi (Mycena s.s.) driven by repeated elements and novel gene families across ecological guilds.</title>
        <authorList>
            <consortium name="Lawrence Berkeley National Laboratory"/>
            <person name="Harder C.B."/>
            <person name="Miyauchi S."/>
            <person name="Viragh M."/>
            <person name="Kuo A."/>
            <person name="Thoen E."/>
            <person name="Andreopoulos B."/>
            <person name="Lu D."/>
            <person name="Skrede I."/>
            <person name="Drula E."/>
            <person name="Henrissat B."/>
            <person name="Morin E."/>
            <person name="Kohler A."/>
            <person name="Barry K."/>
            <person name="LaButti K."/>
            <person name="Morin E."/>
            <person name="Salamov A."/>
            <person name="Lipzen A."/>
            <person name="Mereny Z."/>
            <person name="Hegedus B."/>
            <person name="Baldrian P."/>
            <person name="Stursova M."/>
            <person name="Weitz H."/>
            <person name="Taylor A."/>
            <person name="Grigoriev I.V."/>
            <person name="Nagy L.G."/>
            <person name="Martin F."/>
            <person name="Kauserud H."/>
        </authorList>
    </citation>
    <scope>NUCLEOTIDE SEQUENCE</scope>
    <source>
        <strain evidence="2">CBHHK067</strain>
    </source>
</reference>
<gene>
    <name evidence="2" type="ORF">B0H17DRAFT_1019602</name>
</gene>
<dbReference type="EMBL" id="JARKIE010000222">
    <property type="protein sequence ID" value="KAJ7664698.1"/>
    <property type="molecule type" value="Genomic_DNA"/>
</dbReference>
<sequence>MLSSVFSALSSSLGLISIAPTQEATESPTAIPSTCRLPLELVDYTIDFAHLDQDTLYACSLVCKAWLPSARYHLFSRITL</sequence>
<keyword evidence="3" id="KW-1185">Reference proteome</keyword>
<evidence type="ECO:0000256" key="1">
    <source>
        <dbReference type="SAM" id="SignalP"/>
    </source>
</evidence>
<protein>
    <recommendedName>
        <fullName evidence="4">F-box domain-containing protein</fullName>
    </recommendedName>
</protein>
<keyword evidence="1" id="KW-0732">Signal</keyword>
<evidence type="ECO:0000313" key="3">
    <source>
        <dbReference type="Proteomes" id="UP001221757"/>
    </source>
</evidence>